<organism evidence="1">
    <name type="scientific">viral metagenome</name>
    <dbReference type="NCBI Taxonomy" id="1070528"/>
    <lineage>
        <taxon>unclassified sequences</taxon>
        <taxon>metagenomes</taxon>
        <taxon>organismal metagenomes</taxon>
    </lineage>
</organism>
<protein>
    <recommendedName>
        <fullName evidence="2">DUF2237 domain-containing protein</fullName>
    </recommendedName>
</protein>
<dbReference type="InterPro" id="IPR018714">
    <property type="entry name" value="DUF2237"/>
</dbReference>
<dbReference type="EMBL" id="MN740999">
    <property type="protein sequence ID" value="QHU22169.1"/>
    <property type="molecule type" value="Genomic_DNA"/>
</dbReference>
<proteinExistence type="predicted"/>
<dbReference type="PANTHER" id="PTHR37466">
    <property type="entry name" value="SLR1628 PROTEIN"/>
    <property type="match status" value="1"/>
</dbReference>
<sequence length="137" mass="15600">MRTYKKRTNRKRTRKIGGVGKVNVLGKPLKPCNLSKVTGYYRDGFCSTGNNDAGTHVVCAIVDDDFLQYMLKEDNDLIRPKDNFPGLVAGDHWCVCALRWMQAYSAGKAPRVVLDSTDMRALKYIPRKILFQYSHKL</sequence>
<accession>A0A6C0KX45</accession>
<dbReference type="Pfam" id="PF09996">
    <property type="entry name" value="DUF2237"/>
    <property type="match status" value="1"/>
</dbReference>
<evidence type="ECO:0000313" key="1">
    <source>
        <dbReference type="EMBL" id="QHU22169.1"/>
    </source>
</evidence>
<dbReference type="AlphaFoldDB" id="A0A6C0KX45"/>
<dbReference type="PANTHER" id="PTHR37466:SF1">
    <property type="entry name" value="SLR1628 PROTEIN"/>
    <property type="match status" value="1"/>
</dbReference>
<reference evidence="1" key="1">
    <citation type="journal article" date="2020" name="Nature">
        <title>Giant virus diversity and host interactions through global metagenomics.</title>
        <authorList>
            <person name="Schulz F."/>
            <person name="Roux S."/>
            <person name="Paez-Espino D."/>
            <person name="Jungbluth S."/>
            <person name="Walsh D.A."/>
            <person name="Denef V.J."/>
            <person name="McMahon K.D."/>
            <person name="Konstantinidis K.T."/>
            <person name="Eloe-Fadrosh E.A."/>
            <person name="Kyrpides N.C."/>
            <person name="Woyke T."/>
        </authorList>
    </citation>
    <scope>NUCLEOTIDE SEQUENCE</scope>
    <source>
        <strain evidence="1">GVMAG-S-3300013286-35</strain>
    </source>
</reference>
<evidence type="ECO:0008006" key="2">
    <source>
        <dbReference type="Google" id="ProtNLM"/>
    </source>
</evidence>
<name>A0A6C0KX45_9ZZZZ</name>
<dbReference type="Gene3D" id="3.30.56.110">
    <property type="entry name" value="Protein of unknown function DUF2237"/>
    <property type="match status" value="1"/>
</dbReference>